<dbReference type="Proteomes" id="UP000318704">
    <property type="component" value="Chromosome"/>
</dbReference>
<evidence type="ECO:0000256" key="1">
    <source>
        <dbReference type="ARBA" id="ARBA00022801"/>
    </source>
</evidence>
<dbReference type="AlphaFoldDB" id="A0A517VTY2"/>
<dbReference type="EC" id="3.8.1.5" evidence="3"/>
<dbReference type="GO" id="GO:0004301">
    <property type="term" value="F:epoxide hydrolase activity"/>
    <property type="evidence" value="ECO:0007669"/>
    <property type="project" value="TreeGrafter"/>
</dbReference>
<dbReference type="SUPFAM" id="SSF53474">
    <property type="entry name" value="alpha/beta-Hydrolases"/>
    <property type="match status" value="1"/>
</dbReference>
<evidence type="ECO:0000259" key="2">
    <source>
        <dbReference type="Pfam" id="PF00561"/>
    </source>
</evidence>
<dbReference type="EMBL" id="CP037920">
    <property type="protein sequence ID" value="QDT96461.1"/>
    <property type="molecule type" value="Genomic_DNA"/>
</dbReference>
<name>A0A517VTY2_9PLAN</name>
<dbReference type="PRINTS" id="PR00412">
    <property type="entry name" value="EPOXHYDRLASE"/>
</dbReference>
<dbReference type="Pfam" id="PF00561">
    <property type="entry name" value="Abhydrolase_1"/>
    <property type="match status" value="1"/>
</dbReference>
<proteinExistence type="predicted"/>
<gene>
    <name evidence="3" type="primary">dhaA</name>
    <name evidence="3" type="ORF">V144x_19180</name>
</gene>
<feature type="domain" description="AB hydrolase-1" evidence="2">
    <location>
        <begin position="57"/>
        <end position="301"/>
    </location>
</feature>
<reference evidence="3 4" key="1">
    <citation type="submission" date="2019-03" db="EMBL/GenBank/DDBJ databases">
        <title>Deep-cultivation of Planctomycetes and their phenomic and genomic characterization uncovers novel biology.</title>
        <authorList>
            <person name="Wiegand S."/>
            <person name="Jogler M."/>
            <person name="Boedeker C."/>
            <person name="Pinto D."/>
            <person name="Vollmers J."/>
            <person name="Rivas-Marin E."/>
            <person name="Kohn T."/>
            <person name="Peeters S.H."/>
            <person name="Heuer A."/>
            <person name="Rast P."/>
            <person name="Oberbeckmann S."/>
            <person name="Bunk B."/>
            <person name="Jeske O."/>
            <person name="Meyerdierks A."/>
            <person name="Storesund J.E."/>
            <person name="Kallscheuer N."/>
            <person name="Luecker S."/>
            <person name="Lage O.M."/>
            <person name="Pohl T."/>
            <person name="Merkel B.J."/>
            <person name="Hornburger P."/>
            <person name="Mueller R.-W."/>
            <person name="Bruemmer F."/>
            <person name="Labrenz M."/>
            <person name="Spormann A.M."/>
            <person name="Op den Camp H."/>
            <person name="Overmann J."/>
            <person name="Amann R."/>
            <person name="Jetten M.S.M."/>
            <person name="Mascher T."/>
            <person name="Medema M.H."/>
            <person name="Devos D.P."/>
            <person name="Kaster A.-K."/>
            <person name="Ovreas L."/>
            <person name="Rohde M."/>
            <person name="Galperin M.Y."/>
            <person name="Jogler C."/>
        </authorList>
    </citation>
    <scope>NUCLEOTIDE SEQUENCE [LARGE SCALE GENOMIC DNA]</scope>
    <source>
        <strain evidence="3 4">V144</strain>
    </source>
</reference>
<evidence type="ECO:0000313" key="4">
    <source>
        <dbReference type="Proteomes" id="UP000318704"/>
    </source>
</evidence>
<dbReference type="RefSeq" id="WP_144984620.1">
    <property type="nucleotide sequence ID" value="NZ_CP037920.1"/>
</dbReference>
<organism evidence="3 4">
    <name type="scientific">Gimesia aquarii</name>
    <dbReference type="NCBI Taxonomy" id="2527964"/>
    <lineage>
        <taxon>Bacteria</taxon>
        <taxon>Pseudomonadati</taxon>
        <taxon>Planctomycetota</taxon>
        <taxon>Planctomycetia</taxon>
        <taxon>Planctomycetales</taxon>
        <taxon>Planctomycetaceae</taxon>
        <taxon>Gimesia</taxon>
    </lineage>
</organism>
<dbReference type="PRINTS" id="PR00111">
    <property type="entry name" value="ABHYDROLASE"/>
</dbReference>
<evidence type="ECO:0000313" key="3">
    <source>
        <dbReference type="EMBL" id="QDT96461.1"/>
    </source>
</evidence>
<dbReference type="InterPro" id="IPR000073">
    <property type="entry name" value="AB_hydrolase_1"/>
</dbReference>
<dbReference type="Gene3D" id="3.40.50.1820">
    <property type="entry name" value="alpha/beta hydrolase"/>
    <property type="match status" value="1"/>
</dbReference>
<keyword evidence="1 3" id="KW-0378">Hydrolase</keyword>
<dbReference type="FunFam" id="3.40.50.1820:FF:000173">
    <property type="entry name" value="Alpha/beta hydrolase"/>
    <property type="match status" value="1"/>
</dbReference>
<accession>A0A517VTY2</accession>
<protein>
    <submittedName>
        <fullName evidence="3">Haloalkane dehalogenase</fullName>
        <ecNumber evidence="3">3.8.1.5</ecNumber>
    </submittedName>
</protein>
<dbReference type="GO" id="GO:0018786">
    <property type="term" value="F:haloalkane dehalogenase activity"/>
    <property type="evidence" value="ECO:0007669"/>
    <property type="project" value="UniProtKB-EC"/>
</dbReference>
<dbReference type="InterPro" id="IPR000639">
    <property type="entry name" value="Epox_hydrolase-like"/>
</dbReference>
<dbReference type="PANTHER" id="PTHR42977">
    <property type="entry name" value="HYDROLASE-RELATED"/>
    <property type="match status" value="1"/>
</dbReference>
<sequence>MRSWKQTVLTLVVLAFVSTTGYKVQAEAVHDTQVLHRTVKVNDLDIFYREAGPKDAPTVLLLHGFPTSSHMFRNLIPALADKYHVVAPDYPGYGHSSAPSVDKFEYTFDNLANVVETFTEQLELKKYSLYLMDYGAPVGFRLAVKHPERVDSLIIQNGNAYDEGLDNKFWVPIKEYWKHRTTEQGDKLRGFLTLDATKWQYTHGVRNTETISPDTWGHVQPLLDRPGNQEIQLALFYSYGSNPPLYPKWQKYLRKYQPPTLIVWGKNDQIFPDAGAYPYKRDLKNLEFHLLDTGHFALEEDGDKIAQTMRSFLHRNVATSN</sequence>
<dbReference type="InterPro" id="IPR029058">
    <property type="entry name" value="AB_hydrolase_fold"/>
</dbReference>
<dbReference type="PANTHER" id="PTHR42977:SF3">
    <property type="entry name" value="AB HYDROLASE-1 DOMAIN-CONTAINING PROTEIN"/>
    <property type="match status" value="1"/>
</dbReference>
<dbReference type="InterPro" id="IPR051340">
    <property type="entry name" value="Haloalkane_dehalogenase"/>
</dbReference>
<dbReference type="KEGG" id="gaw:V144x_19180"/>